<evidence type="ECO:0000259" key="2">
    <source>
        <dbReference type="Pfam" id="PF08241"/>
    </source>
</evidence>
<dbReference type="GO" id="GO:0008757">
    <property type="term" value="F:S-adenosylmethionine-dependent methyltransferase activity"/>
    <property type="evidence" value="ECO:0007669"/>
    <property type="project" value="InterPro"/>
</dbReference>
<dbReference type="OrthoDB" id="10017101at2759"/>
<evidence type="ECO:0000313" key="3">
    <source>
        <dbReference type="EMBL" id="CDO55366.1"/>
    </source>
</evidence>
<dbReference type="SUPFAM" id="SSF53335">
    <property type="entry name" value="S-adenosyl-L-methionine-dependent methyltransferases"/>
    <property type="match status" value="1"/>
</dbReference>
<accession>A0A0J9XDM5</accession>
<dbReference type="AlphaFoldDB" id="A0A0J9XDM5"/>
<dbReference type="Proteomes" id="UP000242525">
    <property type="component" value="Unassembled WGS sequence"/>
</dbReference>
<comment type="caution">
    <text evidence="3">The sequence shown here is derived from an EMBL/GenBank/DDBJ whole genome shotgun (WGS) entry which is preliminary data.</text>
</comment>
<keyword evidence="4" id="KW-1185">Reference proteome</keyword>
<proteinExistence type="predicted"/>
<gene>
    <name evidence="3" type="ORF">BN980_GECA11s00087g</name>
</gene>
<name>A0A0J9XDM5_GEOCN</name>
<dbReference type="Pfam" id="PF08241">
    <property type="entry name" value="Methyltransf_11"/>
    <property type="match status" value="1"/>
</dbReference>
<dbReference type="InterPro" id="IPR029063">
    <property type="entry name" value="SAM-dependent_MTases_sf"/>
</dbReference>
<protein>
    <recommendedName>
        <fullName evidence="2">Methyltransferase type 11 domain-containing protein</fullName>
    </recommendedName>
</protein>
<dbReference type="InterPro" id="IPR013216">
    <property type="entry name" value="Methyltransf_11"/>
</dbReference>
<dbReference type="EMBL" id="CCBN010000011">
    <property type="protein sequence ID" value="CDO55366.1"/>
    <property type="molecule type" value="Genomic_DNA"/>
</dbReference>
<reference evidence="3" key="1">
    <citation type="submission" date="2014-03" db="EMBL/GenBank/DDBJ databases">
        <authorList>
            <person name="Casaregola S."/>
        </authorList>
    </citation>
    <scope>NUCLEOTIDE SEQUENCE [LARGE SCALE GENOMIC DNA]</scope>
    <source>
        <strain evidence="3">CLIB 918</strain>
    </source>
</reference>
<organism evidence="3 4">
    <name type="scientific">Geotrichum candidum</name>
    <name type="common">Oospora lactis</name>
    <name type="synonym">Dipodascus geotrichum</name>
    <dbReference type="NCBI Taxonomy" id="1173061"/>
    <lineage>
        <taxon>Eukaryota</taxon>
        <taxon>Fungi</taxon>
        <taxon>Dikarya</taxon>
        <taxon>Ascomycota</taxon>
        <taxon>Saccharomycotina</taxon>
        <taxon>Dipodascomycetes</taxon>
        <taxon>Dipodascales</taxon>
        <taxon>Dipodascaceae</taxon>
        <taxon>Geotrichum</taxon>
    </lineage>
</organism>
<sequence length="390" mass="44126">MNTNSDSWPRFYNFASNSRLTDSLVYALARKEAFLQHTRLQKQFSHNAANLTDLWTMMALRFILKNKLLFSPKAEALNSSPSENKVVLDVQGVLNDPWSWQIALDFPNTMIYGFRLGRSLQTKSNTGEQPQQQEEQIQHQNQQQNSQKSSSGPTRERRSSIVSNNSINSEQSTHSIQSIQSVPSYIAAKYTIDHTGGCPEVEQQLHGKGAGPANYIPCVGHTLKKMPFDDNTFDIISAKSLWYFVSRDDWDLVLKELFRILKPGGCIEMVISDFIILNGSRADQFYWGRVKEGTDRLGLEQIPSAVLPHYLYNVGFKDVNRALIALPRGWGGQMGHVTDLLALYYTESIINTFASLSPDEMEHFTSMSKDSEETFSANQMSLVYATKPEM</sequence>
<feature type="region of interest" description="Disordered" evidence="1">
    <location>
        <begin position="122"/>
        <end position="176"/>
    </location>
</feature>
<dbReference type="Gene3D" id="3.40.50.150">
    <property type="entry name" value="Vaccinia Virus protein VP39"/>
    <property type="match status" value="1"/>
</dbReference>
<evidence type="ECO:0000313" key="4">
    <source>
        <dbReference type="Proteomes" id="UP000242525"/>
    </source>
</evidence>
<dbReference type="STRING" id="1173061.A0A0J9XDM5"/>
<evidence type="ECO:0000256" key="1">
    <source>
        <dbReference type="SAM" id="MobiDB-lite"/>
    </source>
</evidence>
<feature type="domain" description="Methyltransferase type 11" evidence="2">
    <location>
        <begin position="210"/>
        <end position="266"/>
    </location>
</feature>
<feature type="compositionally biased region" description="Low complexity" evidence="1">
    <location>
        <begin position="128"/>
        <end position="151"/>
    </location>
</feature>
<feature type="compositionally biased region" description="Low complexity" evidence="1">
    <location>
        <begin position="160"/>
        <end position="172"/>
    </location>
</feature>